<feature type="compositionally biased region" description="Basic and acidic residues" evidence="1">
    <location>
        <begin position="90"/>
        <end position="101"/>
    </location>
</feature>
<feature type="compositionally biased region" description="Basic and acidic residues" evidence="1">
    <location>
        <begin position="40"/>
        <end position="53"/>
    </location>
</feature>
<keyword evidence="2" id="KW-1185">Reference proteome</keyword>
<dbReference type="AlphaFoldDB" id="A0A1I7TZ87"/>
<feature type="compositionally biased region" description="Polar residues" evidence="1">
    <location>
        <begin position="22"/>
        <end position="34"/>
    </location>
</feature>
<reference evidence="3" key="1">
    <citation type="submission" date="2016-11" db="UniProtKB">
        <authorList>
            <consortium name="WormBaseParasite"/>
        </authorList>
    </citation>
    <scope>IDENTIFICATION</scope>
</reference>
<feature type="compositionally biased region" description="Acidic residues" evidence="1">
    <location>
        <begin position="70"/>
        <end position="82"/>
    </location>
</feature>
<feature type="compositionally biased region" description="Polar residues" evidence="1">
    <location>
        <begin position="1"/>
        <end position="14"/>
    </location>
</feature>
<evidence type="ECO:0000313" key="2">
    <source>
        <dbReference type="Proteomes" id="UP000095282"/>
    </source>
</evidence>
<dbReference type="Proteomes" id="UP000095282">
    <property type="component" value="Unplaced"/>
</dbReference>
<feature type="region of interest" description="Disordered" evidence="1">
    <location>
        <begin position="1"/>
        <end position="116"/>
    </location>
</feature>
<protein>
    <submittedName>
        <fullName evidence="3">SUZ domain-containing protein</fullName>
    </submittedName>
</protein>
<proteinExistence type="predicted"/>
<evidence type="ECO:0000256" key="1">
    <source>
        <dbReference type="SAM" id="MobiDB-lite"/>
    </source>
</evidence>
<name>A0A1I7TZ87_9PELO</name>
<accession>A0A1I7TZ87</accession>
<sequence length="116" mass="13173">MSNNAVNTRPSQIGMQKYSRRIATQKSCRIQDTPPSDLESIERKREQYLEKQGRVSSPSPRRKPFIGLLDSDDDTENSESESVESGNSSKRNESSQKKIKEPQSSTYFPDLSSDEE</sequence>
<evidence type="ECO:0000313" key="3">
    <source>
        <dbReference type="WBParaSite" id="Csp11.Scaffold629.g13276.t1"/>
    </source>
</evidence>
<organism evidence="2 3">
    <name type="scientific">Caenorhabditis tropicalis</name>
    <dbReference type="NCBI Taxonomy" id="1561998"/>
    <lineage>
        <taxon>Eukaryota</taxon>
        <taxon>Metazoa</taxon>
        <taxon>Ecdysozoa</taxon>
        <taxon>Nematoda</taxon>
        <taxon>Chromadorea</taxon>
        <taxon>Rhabditida</taxon>
        <taxon>Rhabditina</taxon>
        <taxon>Rhabditomorpha</taxon>
        <taxon>Rhabditoidea</taxon>
        <taxon>Rhabditidae</taxon>
        <taxon>Peloderinae</taxon>
        <taxon>Caenorhabditis</taxon>
    </lineage>
</organism>
<dbReference type="WBParaSite" id="Csp11.Scaffold629.g13276.t1">
    <property type="protein sequence ID" value="Csp11.Scaffold629.g13276.t1"/>
    <property type="gene ID" value="Csp11.Scaffold629.g13276"/>
</dbReference>